<comment type="function">
    <text evidence="1">Mitochondrial DNA endonuclease involved in intron homing.</text>
</comment>
<protein>
    <submittedName>
        <fullName evidence="3">LAGLIDADG homing endonuclease</fullName>
    </submittedName>
</protein>
<name>A0A895KW54_9APHY</name>
<reference evidence="3" key="1">
    <citation type="journal article" date="2020" name="Int. J. Biol. Macromol.">
        <title>The 206 kbp mitochondrial genome of Phanerochaete carnosa reveals dynamics of introns, accumulation of repeat sequences and plasmid-derived genes.</title>
        <authorList>
            <person name="Wang X."/>
            <person name="Song A."/>
            <person name="Wang F."/>
            <person name="Chen M."/>
            <person name="Li X."/>
            <person name="Li Q."/>
            <person name="Liu N."/>
        </authorList>
    </citation>
    <scope>NUCLEOTIDE SEQUENCE</scope>
</reference>
<dbReference type="GO" id="GO:0004519">
    <property type="term" value="F:endonuclease activity"/>
    <property type="evidence" value="ECO:0007669"/>
    <property type="project" value="UniProtKB-KW"/>
</dbReference>
<proteinExistence type="predicted"/>
<feature type="domain" description="Homing endonuclease LAGLIDADG" evidence="2">
    <location>
        <begin position="255"/>
        <end position="350"/>
    </location>
</feature>
<keyword evidence="3" id="KW-0255">Endonuclease</keyword>
<gene>
    <name evidence="3" type="primary">orf381</name>
</gene>
<accession>A0A895KW54</accession>
<dbReference type="RefSeq" id="YP_010170370.1">
    <property type="nucleotide sequence ID" value="NC_057606.1"/>
</dbReference>
<evidence type="ECO:0000313" key="3">
    <source>
        <dbReference type="EMBL" id="QRZ60352.1"/>
    </source>
</evidence>
<dbReference type="InterPro" id="IPR051289">
    <property type="entry name" value="LAGLIDADG_Endonuclease"/>
</dbReference>
<dbReference type="PANTHER" id="PTHR36181:SF4">
    <property type="entry name" value="LAGLIDADG ENDONUCLEASE"/>
    <property type="match status" value="1"/>
</dbReference>
<feature type="domain" description="Homing endonuclease LAGLIDADG" evidence="2">
    <location>
        <begin position="96"/>
        <end position="196"/>
    </location>
</feature>
<dbReference type="GeneID" id="67278482"/>
<geneLocation type="mitochondrion" evidence="3"/>
<dbReference type="EMBL" id="MT090080">
    <property type="protein sequence ID" value="QRZ60352.1"/>
    <property type="molecule type" value="Genomic_DNA"/>
</dbReference>
<dbReference type="PANTHER" id="PTHR36181">
    <property type="entry name" value="INTRON-ENCODED ENDONUCLEASE AI3-RELATED"/>
    <property type="match status" value="1"/>
</dbReference>
<dbReference type="Gene3D" id="3.10.28.10">
    <property type="entry name" value="Homing endonucleases"/>
    <property type="match status" value="2"/>
</dbReference>
<dbReference type="GO" id="GO:0005739">
    <property type="term" value="C:mitochondrion"/>
    <property type="evidence" value="ECO:0007669"/>
    <property type="project" value="UniProtKB-ARBA"/>
</dbReference>
<evidence type="ECO:0000256" key="1">
    <source>
        <dbReference type="ARBA" id="ARBA00002670"/>
    </source>
</evidence>
<dbReference type="InterPro" id="IPR004860">
    <property type="entry name" value="LAGLIDADG_dom"/>
</dbReference>
<dbReference type="AlphaFoldDB" id="A0A895KW54"/>
<organism evidence="3">
    <name type="scientific">Phanerochaete carnosa</name>
    <dbReference type="NCBI Taxonomy" id="231932"/>
    <lineage>
        <taxon>Eukaryota</taxon>
        <taxon>Fungi</taxon>
        <taxon>Dikarya</taxon>
        <taxon>Basidiomycota</taxon>
        <taxon>Agaricomycotina</taxon>
        <taxon>Agaricomycetes</taxon>
        <taxon>Polyporales</taxon>
        <taxon>Phanerochaetaceae</taxon>
        <taxon>Phanerochaete</taxon>
    </lineage>
</organism>
<dbReference type="Pfam" id="PF00961">
    <property type="entry name" value="LAGLIDADG_1"/>
    <property type="match status" value="2"/>
</dbReference>
<sequence length="381" mass="43572">MSGQNNYLGMVISYLMNESEMGYRGSKSEIYTQSPNQISVKEQRVDGSCFGISPKLRCILMGFERNYQINNPSNQFKKYFSTVHSVQNVQLNPFWITGFVDAEGSFTVVFDKSKKRTLGWRIQPRFQIGLHVRDLALLLKIQKFFGGIGIVNKSGNMAFYSVYDVKNLLQTIIPHFIKYPLLTQKGADFILFKKIVELMNNNVHLTIEGIHQIINIKAAMNLGLSELLRSEFKDFKPVERPLIQTETIPEPYWVTGFVDGEGTFDIKIYSSKTNVGFAVQLRFRIPQHERLIELLIKYFGSGSAEKHTKHPAVTLVINKFATVTDKIIPFFESYPLEGVKKNDYLDWCKVARLMSSKAHLTQEGLNLIRTIKSGMNTGRKK</sequence>
<dbReference type="InterPro" id="IPR027434">
    <property type="entry name" value="Homing_endonucl"/>
</dbReference>
<keyword evidence="3" id="KW-0540">Nuclease</keyword>
<dbReference type="SUPFAM" id="SSF55608">
    <property type="entry name" value="Homing endonucleases"/>
    <property type="match status" value="2"/>
</dbReference>
<dbReference type="FunFam" id="3.10.28.10:FF:000010">
    <property type="entry name" value="LAGLIDADG homing endonuclease I-LtrII"/>
    <property type="match status" value="1"/>
</dbReference>
<keyword evidence="3" id="KW-0378">Hydrolase</keyword>
<evidence type="ECO:0000259" key="2">
    <source>
        <dbReference type="Pfam" id="PF00961"/>
    </source>
</evidence>
<keyword evidence="3" id="KW-0496">Mitochondrion</keyword>